<dbReference type="PROSITE" id="PS00134">
    <property type="entry name" value="TRYPSIN_HIS"/>
    <property type="match status" value="1"/>
</dbReference>
<dbReference type="InterPro" id="IPR001314">
    <property type="entry name" value="Peptidase_S1A"/>
</dbReference>
<dbReference type="Pfam" id="PF00089">
    <property type="entry name" value="Trypsin"/>
    <property type="match status" value="1"/>
</dbReference>
<dbReference type="SUPFAM" id="SSF50494">
    <property type="entry name" value="Trypsin-like serine proteases"/>
    <property type="match status" value="1"/>
</dbReference>
<dbReference type="InterPro" id="IPR001254">
    <property type="entry name" value="Trypsin_dom"/>
</dbReference>
<evidence type="ECO:0000259" key="7">
    <source>
        <dbReference type="PROSITE" id="PS50240"/>
    </source>
</evidence>
<comment type="caution">
    <text evidence="8">The sequence shown here is derived from an EMBL/GenBank/DDBJ whole genome shotgun (WGS) entry which is preliminary data.</text>
</comment>
<dbReference type="InterPro" id="IPR009003">
    <property type="entry name" value="Peptidase_S1_PA"/>
</dbReference>
<dbReference type="Proteomes" id="UP000281406">
    <property type="component" value="Unassembled WGS sequence"/>
</dbReference>
<dbReference type="GO" id="GO:0006508">
    <property type="term" value="P:proteolysis"/>
    <property type="evidence" value="ECO:0007669"/>
    <property type="project" value="UniProtKB-KW"/>
</dbReference>
<protein>
    <submittedName>
        <fullName evidence="8">Mast cell protease 8</fullName>
    </submittedName>
</protein>
<dbReference type="PROSITE" id="PS50240">
    <property type="entry name" value="TRYPSIN_DOM"/>
    <property type="match status" value="1"/>
</dbReference>
<dbReference type="PANTHER" id="PTHR24271">
    <property type="entry name" value="KALLIKREIN-RELATED"/>
    <property type="match status" value="1"/>
</dbReference>
<evidence type="ECO:0000256" key="2">
    <source>
        <dbReference type="ARBA" id="ARBA00022801"/>
    </source>
</evidence>
<dbReference type="EMBL" id="RJVU01053127">
    <property type="protein sequence ID" value="ROL40840.1"/>
    <property type="molecule type" value="Genomic_DNA"/>
</dbReference>
<dbReference type="PRINTS" id="PR00722">
    <property type="entry name" value="CHYMOTRYPSIN"/>
</dbReference>
<reference evidence="8 9" key="1">
    <citation type="submission" date="2018-10" db="EMBL/GenBank/DDBJ databases">
        <title>Genome assembly for a Yunnan-Guizhou Plateau 3E fish, Anabarilius grahami (Regan), and its evolutionary and genetic applications.</title>
        <authorList>
            <person name="Jiang W."/>
        </authorList>
    </citation>
    <scope>NUCLEOTIDE SEQUENCE [LARGE SCALE GENOMIC DNA]</scope>
    <source>
        <strain evidence="8">AG-KIZ</strain>
        <tissue evidence="8">Muscle</tissue>
    </source>
</reference>
<keyword evidence="9" id="KW-1185">Reference proteome</keyword>
<name>A0A3N0Y4Q0_ANAGA</name>
<accession>A0A3N0Y4Q0</accession>
<keyword evidence="4" id="KW-1015">Disulfide bond</keyword>
<dbReference type="SMART" id="SM00020">
    <property type="entry name" value="Tryp_SPc"/>
    <property type="match status" value="1"/>
</dbReference>
<evidence type="ECO:0000256" key="5">
    <source>
        <dbReference type="RuleBase" id="RU363034"/>
    </source>
</evidence>
<dbReference type="InterPro" id="IPR033116">
    <property type="entry name" value="TRYPSIN_SER"/>
</dbReference>
<keyword evidence="2 5" id="KW-0378">Hydrolase</keyword>
<dbReference type="CDD" id="cd00190">
    <property type="entry name" value="Tryp_SPc"/>
    <property type="match status" value="1"/>
</dbReference>
<proteinExistence type="predicted"/>
<organism evidence="8 9">
    <name type="scientific">Anabarilius grahami</name>
    <name type="common">Kanglang fish</name>
    <name type="synonym">Barilius grahami</name>
    <dbReference type="NCBI Taxonomy" id="495550"/>
    <lineage>
        <taxon>Eukaryota</taxon>
        <taxon>Metazoa</taxon>
        <taxon>Chordata</taxon>
        <taxon>Craniata</taxon>
        <taxon>Vertebrata</taxon>
        <taxon>Euteleostomi</taxon>
        <taxon>Actinopterygii</taxon>
        <taxon>Neopterygii</taxon>
        <taxon>Teleostei</taxon>
        <taxon>Ostariophysi</taxon>
        <taxon>Cypriniformes</taxon>
        <taxon>Xenocyprididae</taxon>
        <taxon>Xenocypridinae</taxon>
        <taxon>Xenocypridinae incertae sedis</taxon>
        <taxon>Anabarilius</taxon>
    </lineage>
</organism>
<dbReference type="GO" id="GO:0004252">
    <property type="term" value="F:serine-type endopeptidase activity"/>
    <property type="evidence" value="ECO:0007669"/>
    <property type="project" value="InterPro"/>
</dbReference>
<dbReference type="OrthoDB" id="5565075at2759"/>
<sequence length="251" mass="27656">MSILWHITSLLLLRFCVPGFCMHDGIVDGKVSVPHSRPYMVYIRDTISEQVCGGFLVREDFVMTAAHCGRSPVVYLGVNDTSLLPDGVAVHPTPHPKFIMRPGYDIMLLKLKTPATLNKTVNTITLPKTGDGEISKNCMVMGWGALDYQCDSLSSVLKEANVTLLDSKNCGTTDTLCTEGKIGPAKGDSGGPLVCGGVAQGIVSFYTQEFNGEYCTRYTHISKYLQWIHDVMNLSPLQQHETWKDKLDKPI</sequence>
<dbReference type="PROSITE" id="PS00135">
    <property type="entry name" value="TRYPSIN_SER"/>
    <property type="match status" value="1"/>
</dbReference>
<keyword evidence="3 5" id="KW-0720">Serine protease</keyword>
<evidence type="ECO:0000256" key="1">
    <source>
        <dbReference type="ARBA" id="ARBA00022670"/>
    </source>
</evidence>
<evidence type="ECO:0000256" key="4">
    <source>
        <dbReference type="ARBA" id="ARBA00023157"/>
    </source>
</evidence>
<evidence type="ECO:0000256" key="3">
    <source>
        <dbReference type="ARBA" id="ARBA00022825"/>
    </source>
</evidence>
<evidence type="ECO:0000313" key="9">
    <source>
        <dbReference type="Proteomes" id="UP000281406"/>
    </source>
</evidence>
<dbReference type="AlphaFoldDB" id="A0A3N0Y4Q0"/>
<evidence type="ECO:0000313" key="8">
    <source>
        <dbReference type="EMBL" id="ROL40840.1"/>
    </source>
</evidence>
<dbReference type="InterPro" id="IPR043504">
    <property type="entry name" value="Peptidase_S1_PA_chymotrypsin"/>
</dbReference>
<dbReference type="InterPro" id="IPR018114">
    <property type="entry name" value="TRYPSIN_HIS"/>
</dbReference>
<dbReference type="PANTHER" id="PTHR24271:SF88">
    <property type="entry name" value="MAST CELL PROTEASE 2 ISOFORM X1"/>
    <property type="match status" value="1"/>
</dbReference>
<dbReference type="Gene3D" id="2.40.10.10">
    <property type="entry name" value="Trypsin-like serine proteases"/>
    <property type="match status" value="2"/>
</dbReference>
<evidence type="ECO:0000256" key="6">
    <source>
        <dbReference type="SAM" id="SignalP"/>
    </source>
</evidence>
<feature type="domain" description="Peptidase S1" evidence="7">
    <location>
        <begin position="26"/>
        <end position="233"/>
    </location>
</feature>
<keyword evidence="6" id="KW-0732">Signal</keyword>
<feature type="signal peptide" evidence="6">
    <location>
        <begin position="1"/>
        <end position="21"/>
    </location>
</feature>
<feature type="chain" id="PRO_5017925783" evidence="6">
    <location>
        <begin position="22"/>
        <end position="251"/>
    </location>
</feature>
<keyword evidence="1 5" id="KW-0645">Protease</keyword>
<gene>
    <name evidence="8" type="ORF">DPX16_9834</name>
</gene>